<dbReference type="AlphaFoldDB" id="A0A2I0BPX3"/>
<feature type="domain" description="Aspartyl/Glutamyl-tRNA(Gln) amidotransferase subunit B/E catalytic" evidence="8">
    <location>
        <begin position="518"/>
        <end position="686"/>
    </location>
</feature>
<keyword evidence="4" id="KW-0648">Protein biosynthesis</keyword>
<dbReference type="SUPFAM" id="SSF89095">
    <property type="entry name" value="GatB/YqeY motif"/>
    <property type="match status" value="1"/>
</dbReference>
<evidence type="ECO:0000259" key="8">
    <source>
        <dbReference type="Pfam" id="PF02934"/>
    </source>
</evidence>
<proteinExistence type="predicted"/>
<feature type="transmembrane region" description="Helical" evidence="6">
    <location>
        <begin position="12"/>
        <end position="31"/>
    </location>
</feature>
<dbReference type="PANTHER" id="PTHR11659">
    <property type="entry name" value="GLUTAMYL-TRNA GLN AMIDOTRANSFERASE SUBUNIT B MITOCHONDRIAL AND PROKARYOTIC PET112-RELATED"/>
    <property type="match status" value="1"/>
</dbReference>
<keyword evidence="10" id="KW-0808">Transferase</keyword>
<gene>
    <name evidence="10" type="ORF">CK202_5253</name>
    <name evidence="9" type="ORF">CYL21_4237</name>
</gene>
<keyword evidence="3" id="KW-0067">ATP-binding</keyword>
<dbReference type="GO" id="GO:0070681">
    <property type="term" value="P:glutaminyl-tRNAGln biosynthesis via transamidation"/>
    <property type="evidence" value="ECO:0007669"/>
    <property type="project" value="TreeGrafter"/>
</dbReference>
<dbReference type="InterPro" id="IPR006075">
    <property type="entry name" value="Asn/Gln-tRNA_Trfase_suB/E_cat"/>
</dbReference>
<evidence type="ECO:0000313" key="10">
    <source>
        <dbReference type="EMBL" id="PKC42898.1"/>
    </source>
</evidence>
<sequence>MLGHVLHFYHIMIRYVIFTSFFMLIIQYHSFITCFNINHITNNNILLTPTNTCLLKKGRKNEYLNFYCDGMGQVKKHGYALRKNAVFFGDIRNKEIEENTVSYIDKNVKCKIGLEVHIQLSTKYKAFCNCFNISSLYGEKTYEKNHNDLIDFIRENIWKQKNDQLVNDQLVNDQLVNDQLVNDQLENDQLENDQLENDQLVNDQLVNDQLENDQLENDQLVNDQLENDQLENDQLENDQLENDQLVNDQLVNDQLENDQLVNDQLENDQLVNDQLVNDQLSNDQLSNDQLSNDKVNNEQLPNDHVHNDHVHDEQAHNDKAPHEHKNIRQSIFNNQTRIKKDLIKNNTSDDIVIKKYHNNENMEPNKYICNTCIGEVGSLNTLNSTAVLFSYLISTIFNCNLNNNISFDRKIYNYYDLPKGYQITQKDNPIGYDGYIFLNEKKYDIKSVHLEEDTSKCYLHFSQKNEEGKNFNDNHKNIEKHDNDTIHDINTNHNNIQNFNIHSEIINNEHYVTNNKNQIHIKPHKILLDYNRCGVPLVEIVVEKAYMNSEECINLLKEIKNKVCLLGVCVGNKENIRSDINISFEYGNIKNDRTEIKNINSFTKIRNYIETERTNFINYIRKNIINNDIGSDHIHNRDNINTFWSNNNIYTKSYIDNTHFILRKKEAYNYVKEGNIPKYRINDNILKLLKFYVNYKIKIYQDEKKYNWSKHYFHVFFNDPFLYNYFNECLKYEQEKYVSNFLVNILLDILKKKNILSKQILIKPKDLCFLINYAHTNNIDNTFLKSFIFQFIDKEFKREDFYEQLKHINANDIEHTLIELIKQNKHYLKYDQNKMSIINQQNFKNRIIGLLKNKFNVHTSNVIINYKHVNDFILNYINKHLL</sequence>
<dbReference type="InterPro" id="IPR014746">
    <property type="entry name" value="Gln_synth/guanido_kin_cat_dom"/>
</dbReference>
<dbReference type="Proteomes" id="UP000754359">
    <property type="component" value="Unassembled WGS sequence"/>
</dbReference>
<evidence type="ECO:0000259" key="7">
    <source>
        <dbReference type="Pfam" id="PF02637"/>
    </source>
</evidence>
<dbReference type="InterPro" id="IPR017959">
    <property type="entry name" value="Asn/Gln-tRNA_amidoTrfase_suB/E"/>
</dbReference>
<evidence type="ECO:0000256" key="4">
    <source>
        <dbReference type="ARBA" id="ARBA00022917"/>
    </source>
</evidence>
<evidence type="ECO:0000256" key="6">
    <source>
        <dbReference type="SAM" id="Phobius"/>
    </source>
</evidence>
<dbReference type="InterPro" id="IPR018027">
    <property type="entry name" value="Asn/Gln_amidotransferase"/>
</dbReference>
<keyword evidence="2" id="KW-0547">Nucleotide-binding</keyword>
<dbReference type="GO" id="GO:0032543">
    <property type="term" value="P:mitochondrial translation"/>
    <property type="evidence" value="ECO:0007669"/>
    <property type="project" value="TreeGrafter"/>
</dbReference>
<dbReference type="GO" id="GO:0030956">
    <property type="term" value="C:glutamyl-tRNA(Gln) amidotransferase complex"/>
    <property type="evidence" value="ECO:0007669"/>
    <property type="project" value="TreeGrafter"/>
</dbReference>
<comment type="catalytic activity">
    <reaction evidence="5">
        <text>L-glutamyl-tRNA(Gln) + L-glutamine + ATP + H2O = L-glutaminyl-tRNA(Gln) + L-glutamate + ADP + phosphate + H(+)</text>
        <dbReference type="Rhea" id="RHEA:17521"/>
        <dbReference type="Rhea" id="RHEA-COMP:9681"/>
        <dbReference type="Rhea" id="RHEA-COMP:9684"/>
        <dbReference type="ChEBI" id="CHEBI:15377"/>
        <dbReference type="ChEBI" id="CHEBI:15378"/>
        <dbReference type="ChEBI" id="CHEBI:29985"/>
        <dbReference type="ChEBI" id="CHEBI:30616"/>
        <dbReference type="ChEBI" id="CHEBI:43474"/>
        <dbReference type="ChEBI" id="CHEBI:58359"/>
        <dbReference type="ChEBI" id="CHEBI:78520"/>
        <dbReference type="ChEBI" id="CHEBI:78521"/>
        <dbReference type="ChEBI" id="CHEBI:456216"/>
    </reaction>
</comment>
<dbReference type="SMR" id="A0A2I0BPX3"/>
<dbReference type="EMBL" id="NYMT01000018">
    <property type="protein sequence ID" value="PKC42898.1"/>
    <property type="molecule type" value="Genomic_DNA"/>
</dbReference>
<evidence type="ECO:0000313" key="9">
    <source>
        <dbReference type="EMBL" id="KAF4327589.1"/>
    </source>
</evidence>
<reference evidence="9 12" key="2">
    <citation type="submission" date="2018-05" db="EMBL/GenBank/DDBJ databases">
        <title>Genome assembly of Plasmodium falciparum NF54 DiCre.</title>
        <authorList>
            <person name="Baumgarten S."/>
            <person name="Treeck M."/>
            <person name="Scherf A."/>
        </authorList>
    </citation>
    <scope>NUCLEOTIDE SEQUENCE [LARGE SCALE GENOMIC DNA]</scope>
    <source>
        <strain evidence="9">NF54</strain>
    </source>
</reference>
<evidence type="ECO:0000256" key="2">
    <source>
        <dbReference type="ARBA" id="ARBA00022741"/>
    </source>
</evidence>
<dbReference type="PANTHER" id="PTHR11659:SF0">
    <property type="entry name" value="GLUTAMYL-TRNA(GLN) AMIDOTRANSFERASE SUBUNIT B, MITOCHONDRIAL"/>
    <property type="match status" value="1"/>
</dbReference>
<keyword evidence="6" id="KW-0472">Membrane</keyword>
<dbReference type="SUPFAM" id="SSF55931">
    <property type="entry name" value="Glutamine synthetase/guanido kinase"/>
    <property type="match status" value="2"/>
</dbReference>
<evidence type="ECO:0000256" key="1">
    <source>
        <dbReference type="ARBA" id="ARBA00022598"/>
    </source>
</evidence>
<dbReference type="GO" id="GO:0005524">
    <property type="term" value="F:ATP binding"/>
    <property type="evidence" value="ECO:0007669"/>
    <property type="project" value="UniProtKB-KW"/>
</dbReference>
<keyword evidence="6" id="KW-1133">Transmembrane helix</keyword>
<feature type="domain" description="Aspartyl/Glutamyl-tRNA(Gln) amidotransferase subunit B/E catalytic" evidence="8">
    <location>
        <begin position="358"/>
        <end position="462"/>
    </location>
</feature>
<keyword evidence="1" id="KW-0436">Ligase</keyword>
<evidence type="ECO:0000256" key="3">
    <source>
        <dbReference type="ARBA" id="ARBA00022840"/>
    </source>
</evidence>
<dbReference type="Proteomes" id="UP000232684">
    <property type="component" value="Unassembled WGS sequence"/>
</dbReference>
<comment type="caution">
    <text evidence="10">The sequence shown here is derived from an EMBL/GenBank/DDBJ whole genome shotgun (WGS) entry which is preliminary data.</text>
</comment>
<dbReference type="Pfam" id="PF02934">
    <property type="entry name" value="GatB_N"/>
    <property type="match status" value="2"/>
</dbReference>
<evidence type="ECO:0000313" key="12">
    <source>
        <dbReference type="Proteomes" id="UP000754359"/>
    </source>
</evidence>
<dbReference type="GO" id="GO:0050567">
    <property type="term" value="F:glutaminyl-tRNA synthase (glutamine-hydrolyzing) activity"/>
    <property type="evidence" value="ECO:0007669"/>
    <property type="project" value="TreeGrafter"/>
</dbReference>
<reference evidence="10 11" key="1">
    <citation type="submission" date="2017-11" db="EMBL/GenBank/DDBJ databases">
        <title>Plasmodium falciparum NF54 genome assembly.</title>
        <authorList>
            <person name="Bryant J.M."/>
            <person name="Baumgarten S."/>
            <person name="Scheidig-Benatar C."/>
            <person name="Scherf A."/>
        </authorList>
    </citation>
    <scope>NUCLEOTIDE SEQUENCE [LARGE SCALE GENOMIC DNA]</scope>
    <source>
        <strain evidence="10">NF54</strain>
    </source>
</reference>
<evidence type="ECO:0000313" key="11">
    <source>
        <dbReference type="Proteomes" id="UP000232684"/>
    </source>
</evidence>
<keyword evidence="6" id="KW-0812">Transmembrane</keyword>
<protein>
    <submittedName>
        <fullName evidence="10">Glutamyl-tRNA(Gln) amidotransferase subunit B</fullName>
    </submittedName>
</protein>
<organism evidence="10 11">
    <name type="scientific">Plasmodium falciparum (isolate NF54)</name>
    <dbReference type="NCBI Taxonomy" id="5843"/>
    <lineage>
        <taxon>Eukaryota</taxon>
        <taxon>Sar</taxon>
        <taxon>Alveolata</taxon>
        <taxon>Apicomplexa</taxon>
        <taxon>Aconoidasida</taxon>
        <taxon>Haemosporida</taxon>
        <taxon>Plasmodiidae</taxon>
        <taxon>Plasmodium</taxon>
        <taxon>Plasmodium (Laverania)</taxon>
    </lineage>
</organism>
<dbReference type="GO" id="GO:0016740">
    <property type="term" value="F:transferase activity"/>
    <property type="evidence" value="ECO:0007669"/>
    <property type="project" value="UniProtKB-KW"/>
</dbReference>
<dbReference type="Pfam" id="PF02637">
    <property type="entry name" value="GatB_Yqey"/>
    <property type="match status" value="1"/>
</dbReference>
<dbReference type="EMBL" id="QFXU01000021">
    <property type="protein sequence ID" value="KAF4327589.1"/>
    <property type="molecule type" value="Genomic_DNA"/>
</dbReference>
<name>A0A2I0BPX3_PLAFO</name>
<feature type="domain" description="Asn/Gln amidotransferase" evidence="7">
    <location>
        <begin position="725"/>
        <end position="839"/>
    </location>
</feature>
<dbReference type="InterPro" id="IPR003789">
    <property type="entry name" value="Asn/Gln_tRNA_amidoTrase-B-like"/>
</dbReference>
<dbReference type="GO" id="GO:0005739">
    <property type="term" value="C:mitochondrion"/>
    <property type="evidence" value="ECO:0007669"/>
    <property type="project" value="TreeGrafter"/>
</dbReference>
<accession>A0A2I0BPX3</accession>
<evidence type="ECO:0000256" key="5">
    <source>
        <dbReference type="ARBA" id="ARBA00047913"/>
    </source>
</evidence>